<dbReference type="Pfam" id="PF13637">
    <property type="entry name" value="Ank_4"/>
    <property type="match status" value="1"/>
</dbReference>
<gene>
    <name evidence="4" type="ORF">QQ020_30645</name>
</gene>
<dbReference type="SMART" id="SM00248">
    <property type="entry name" value="ANK"/>
    <property type="match status" value="5"/>
</dbReference>
<dbReference type="Gene3D" id="1.25.40.20">
    <property type="entry name" value="Ankyrin repeat-containing domain"/>
    <property type="match status" value="2"/>
</dbReference>
<organism evidence="4 5">
    <name type="scientific">Agaribacillus aureus</name>
    <dbReference type="NCBI Taxonomy" id="3051825"/>
    <lineage>
        <taxon>Bacteria</taxon>
        <taxon>Pseudomonadati</taxon>
        <taxon>Bacteroidota</taxon>
        <taxon>Cytophagia</taxon>
        <taxon>Cytophagales</taxon>
        <taxon>Splendidivirgaceae</taxon>
        <taxon>Agaribacillus</taxon>
    </lineage>
</organism>
<dbReference type="Proteomes" id="UP001172083">
    <property type="component" value="Unassembled WGS sequence"/>
</dbReference>
<keyword evidence="1" id="KW-0677">Repeat</keyword>
<evidence type="ECO:0000256" key="1">
    <source>
        <dbReference type="ARBA" id="ARBA00022737"/>
    </source>
</evidence>
<dbReference type="PANTHER" id="PTHR24180:SF45">
    <property type="entry name" value="POLY [ADP-RIBOSE] POLYMERASE TANKYRASE"/>
    <property type="match status" value="1"/>
</dbReference>
<dbReference type="PROSITE" id="PS50088">
    <property type="entry name" value="ANK_REPEAT"/>
    <property type="match status" value="2"/>
</dbReference>
<accession>A0ABT8LHS0</accession>
<proteinExistence type="predicted"/>
<dbReference type="InterPro" id="IPR051637">
    <property type="entry name" value="Ank_repeat_dom-contain_49"/>
</dbReference>
<dbReference type="EMBL" id="JAUJEB010000009">
    <property type="protein sequence ID" value="MDN5216467.1"/>
    <property type="molecule type" value="Genomic_DNA"/>
</dbReference>
<evidence type="ECO:0000313" key="5">
    <source>
        <dbReference type="Proteomes" id="UP001172083"/>
    </source>
</evidence>
<feature type="repeat" description="ANK" evidence="3">
    <location>
        <begin position="145"/>
        <end position="177"/>
    </location>
</feature>
<name>A0ABT8LHS0_9BACT</name>
<comment type="caution">
    <text evidence="4">The sequence shown here is derived from an EMBL/GenBank/DDBJ whole genome shotgun (WGS) entry which is preliminary data.</text>
</comment>
<dbReference type="InterPro" id="IPR036770">
    <property type="entry name" value="Ankyrin_rpt-contain_sf"/>
</dbReference>
<protein>
    <submittedName>
        <fullName evidence="4">Ankyrin repeat domain-containing protein</fullName>
    </submittedName>
</protein>
<feature type="repeat" description="ANK" evidence="3">
    <location>
        <begin position="94"/>
        <end position="130"/>
    </location>
</feature>
<keyword evidence="2 3" id="KW-0040">ANK repeat</keyword>
<evidence type="ECO:0000256" key="2">
    <source>
        <dbReference type="ARBA" id="ARBA00023043"/>
    </source>
</evidence>
<dbReference type="PROSITE" id="PS50297">
    <property type="entry name" value="ANK_REP_REGION"/>
    <property type="match status" value="1"/>
</dbReference>
<reference evidence="4" key="1">
    <citation type="submission" date="2023-06" db="EMBL/GenBank/DDBJ databases">
        <title>Genomic of Agaribacillus aureum.</title>
        <authorList>
            <person name="Wang G."/>
        </authorList>
    </citation>
    <scope>NUCLEOTIDE SEQUENCE</scope>
    <source>
        <strain evidence="4">BMA12</strain>
    </source>
</reference>
<dbReference type="Pfam" id="PF12796">
    <property type="entry name" value="Ank_2"/>
    <property type="match status" value="1"/>
</dbReference>
<evidence type="ECO:0000313" key="4">
    <source>
        <dbReference type="EMBL" id="MDN5216467.1"/>
    </source>
</evidence>
<evidence type="ECO:0000256" key="3">
    <source>
        <dbReference type="PROSITE-ProRule" id="PRU00023"/>
    </source>
</evidence>
<dbReference type="SUPFAM" id="SSF48403">
    <property type="entry name" value="Ankyrin repeat"/>
    <property type="match status" value="1"/>
</dbReference>
<dbReference type="RefSeq" id="WP_346761804.1">
    <property type="nucleotide sequence ID" value="NZ_JAUJEB010000009.1"/>
</dbReference>
<keyword evidence="5" id="KW-1185">Reference proteome</keyword>
<dbReference type="InterPro" id="IPR002110">
    <property type="entry name" value="Ankyrin_rpt"/>
</dbReference>
<sequence length="243" mass="26797">MIEKIVDGRTDLIFDYIGQGNDARSTDKNGVPLIRWCAYYGDVSAIKYLIIKGASLDDLGENYDLNGAVFHGHWQLCQYLLEQGANPDYAMSDTGETALHSCLCAPNRPATNLIITLLLAYGADPNVQTKPQVSTGGFMRDAFTKQETPLHRAAAFGNEESIQRLIDAGADKTCKDMSGDSPLTWASWHKRPGKILSLLTYGDHRIHPLHVQNMQSDHGSGWGSGMSIMRMGEVHLEKNENDS</sequence>
<dbReference type="PANTHER" id="PTHR24180">
    <property type="entry name" value="CYCLIN-DEPENDENT KINASE INHIBITOR 2C-RELATED"/>
    <property type="match status" value="1"/>
</dbReference>